<organism evidence="1 2">
    <name type="scientific">Trinickia dinghuensis</name>
    <dbReference type="NCBI Taxonomy" id="2291023"/>
    <lineage>
        <taxon>Bacteria</taxon>
        <taxon>Pseudomonadati</taxon>
        <taxon>Pseudomonadota</taxon>
        <taxon>Betaproteobacteria</taxon>
        <taxon>Burkholderiales</taxon>
        <taxon>Burkholderiaceae</taxon>
        <taxon>Trinickia</taxon>
    </lineage>
</organism>
<dbReference type="Proteomes" id="UP000256838">
    <property type="component" value="Unassembled WGS sequence"/>
</dbReference>
<reference evidence="1 2" key="1">
    <citation type="submission" date="2018-08" db="EMBL/GenBank/DDBJ databases">
        <title>Paraburkholderia sp. DHOM06 isolated from forest soil.</title>
        <authorList>
            <person name="Gao Z.-H."/>
            <person name="Qiu L.-H."/>
        </authorList>
    </citation>
    <scope>NUCLEOTIDE SEQUENCE [LARGE SCALE GENOMIC DNA]</scope>
    <source>
        <strain evidence="1 2">DHOM06</strain>
    </source>
</reference>
<dbReference type="AlphaFoldDB" id="A0A3D8K7B9"/>
<proteinExistence type="predicted"/>
<comment type="caution">
    <text evidence="1">The sequence shown here is derived from an EMBL/GenBank/DDBJ whole genome shotgun (WGS) entry which is preliminary data.</text>
</comment>
<gene>
    <name evidence="1" type="ORF">DWV00_01455</name>
</gene>
<evidence type="ECO:0000313" key="2">
    <source>
        <dbReference type="Proteomes" id="UP000256838"/>
    </source>
</evidence>
<protein>
    <submittedName>
        <fullName evidence="1">Uncharacterized protein</fullName>
    </submittedName>
</protein>
<keyword evidence="2" id="KW-1185">Reference proteome</keyword>
<sequence length="1096" mass="117503">MRKHAADEAYVHGFGISSTSLSLTPFSTNTRTARAKPFTGVVREGDAAIESHKRLADLPGGTPPAVLHESAVVKGLEHKHALDELFLDESFLPGTDRRQLIDSIKQAAEDKQLTPLETTSLAQALHIAFARTPDRPRDTAYDPAYDAAHDARAALQSLPQTNLLDALRDNAEPVQRADYDADRAWALAQELVHIPGGVGASLLEKLTPQTARPAGTHASVVEKDRMLVGVLLKASQQAVREARYSAGEKKDGKVFGVFSRPSRQVGNAQSPSPDGPRMLAHDPASIFADGALHVAIAEAGEGNWPGRGNTPVPSGLSLAQKAMLAVKEELAEIDAHVAGDTTRGTAFNKGTHGCRFAISMIRGDMLTDQTREPSGAHSQFGLAEARLGKSVGKHLDRAMRRPAAWNNFVGSLKELGRYVGVYKNKSPFNTYNRLAESDGGRGMDVGNRGGTHVGRAFRDMIDKVEATIDERPTLAQDAAGGDEQALRLLVRSSIMKTTKAETVMLPRFAQPGVLTDLSQEKVAGDVAAKLASSGTAPDEATHAKIAAMVAEENQPLTAQKLGQWAAAVGGPADADALKEIASNTAADHPWRAFAQSFEHAENPSGVASIDTPSLRGKSREEVADILAKIVAAEELGSGFAFDSAGNVQGTTKNVSGLISRAAMHFIGSVHLDLGGGKIRTVRFESLTSTDRSQLRVSVTTLKRGQAGVGGTVGHFTGHDHPVTLGGGMDVGGAYEVVHQEGAVLGFPRNLSGGVLGDRALNEKKGQLVKLLVLGGELEGHAQPANEEDRKSLIKSAYQAFGDDLSIGFYEMDQSDTQGTLSVNGSAGVRFDHFKLSTPTLGASGKAQGTTIRYRDQSGFLKTEWKTDSSSYNASFQASLAGLNGYDEIPTDPGDPGASVMTSVAPFLSGSAQFFRFGVADRHVQIMQDGKELATSFATRTFQAPISFLHEFGQSVDKYADEKAKKYFGDEYGKGGRVRENLVAREKARMLEFVDHYLKQRDLTATPQLYTEFGDNVDIANKLRAAAYMADRMGDKDTAKAARQEIDAIHSDQKYREGRFLTNLQVQQDGRQVGVNGIAGLTYSRNDNRAQQVLTFT</sequence>
<evidence type="ECO:0000313" key="1">
    <source>
        <dbReference type="EMBL" id="RDV00482.1"/>
    </source>
</evidence>
<name>A0A3D8K7B9_9BURK</name>
<dbReference type="EMBL" id="QRGA01000001">
    <property type="protein sequence ID" value="RDV00482.1"/>
    <property type="molecule type" value="Genomic_DNA"/>
</dbReference>
<accession>A0A3D8K7B9</accession>